<dbReference type="AlphaFoldDB" id="A0A5K7ZLG9"/>
<sequence>MVLFLCNYRDKSVMTTKQQLIGWLLFVICAFFFIAASIKNRDLLTLIGSIIFLVSCLFFLIPLIKKE</sequence>
<evidence type="ECO:0000256" key="1">
    <source>
        <dbReference type="SAM" id="Phobius"/>
    </source>
</evidence>
<reference evidence="2 3" key="1">
    <citation type="submission" date="2019-11" db="EMBL/GenBank/DDBJ databases">
        <title>Comparative genomics of hydrocarbon-degrading Desulfosarcina strains.</title>
        <authorList>
            <person name="Watanabe M."/>
            <person name="Kojima H."/>
            <person name="Fukui M."/>
        </authorList>
    </citation>
    <scope>NUCLEOTIDE SEQUENCE [LARGE SCALE GENOMIC DNA]</scope>
    <source>
        <strain evidence="2 3">28bB2T</strain>
    </source>
</reference>
<dbReference type="KEGG" id="dov:DSCO28_23570"/>
<evidence type="ECO:0008006" key="4">
    <source>
        <dbReference type="Google" id="ProtNLM"/>
    </source>
</evidence>
<keyword evidence="1" id="KW-1133">Transmembrane helix</keyword>
<dbReference type="EMBL" id="AP021876">
    <property type="protein sequence ID" value="BBO81791.1"/>
    <property type="molecule type" value="Genomic_DNA"/>
</dbReference>
<proteinExistence type="predicted"/>
<keyword evidence="1" id="KW-0472">Membrane</keyword>
<protein>
    <recommendedName>
        <fullName evidence="4">Cytochrome oxidase subunit III</fullName>
    </recommendedName>
</protein>
<feature type="transmembrane region" description="Helical" evidence="1">
    <location>
        <begin position="44"/>
        <end position="64"/>
    </location>
</feature>
<accession>A0A5K7ZLG9</accession>
<gene>
    <name evidence="2" type="ORF">DSCO28_23570</name>
</gene>
<name>A0A5K7ZLG9_9BACT</name>
<evidence type="ECO:0000313" key="2">
    <source>
        <dbReference type="EMBL" id="BBO81791.1"/>
    </source>
</evidence>
<feature type="transmembrane region" description="Helical" evidence="1">
    <location>
        <begin position="20"/>
        <end position="38"/>
    </location>
</feature>
<keyword evidence="1" id="KW-0812">Transmembrane</keyword>
<dbReference type="Proteomes" id="UP000425960">
    <property type="component" value="Chromosome"/>
</dbReference>
<evidence type="ECO:0000313" key="3">
    <source>
        <dbReference type="Proteomes" id="UP000425960"/>
    </source>
</evidence>
<organism evidence="2 3">
    <name type="scientific">Desulfosarcina ovata subsp. sediminis</name>
    <dbReference type="NCBI Taxonomy" id="885957"/>
    <lineage>
        <taxon>Bacteria</taxon>
        <taxon>Pseudomonadati</taxon>
        <taxon>Thermodesulfobacteriota</taxon>
        <taxon>Desulfobacteria</taxon>
        <taxon>Desulfobacterales</taxon>
        <taxon>Desulfosarcinaceae</taxon>
        <taxon>Desulfosarcina</taxon>
    </lineage>
</organism>